<dbReference type="Gene3D" id="3.40.50.2300">
    <property type="match status" value="1"/>
</dbReference>
<dbReference type="GO" id="GO:0009736">
    <property type="term" value="P:cytokinin-activated signaling pathway"/>
    <property type="evidence" value="ECO:0007669"/>
    <property type="project" value="InterPro"/>
</dbReference>
<feature type="region of interest" description="Disordered" evidence="5">
    <location>
        <begin position="1"/>
        <end position="32"/>
    </location>
</feature>
<proteinExistence type="predicted"/>
<keyword evidence="2" id="KW-0805">Transcription regulation</keyword>
<dbReference type="EMBL" id="MVGT01003956">
    <property type="protein sequence ID" value="OVA02402.1"/>
    <property type="molecule type" value="Genomic_DNA"/>
</dbReference>
<protein>
    <submittedName>
        <fullName evidence="6">Signal transduction response regulator</fullName>
    </submittedName>
</protein>
<dbReference type="GO" id="GO:0003677">
    <property type="term" value="F:DNA binding"/>
    <property type="evidence" value="ECO:0007669"/>
    <property type="project" value="InterPro"/>
</dbReference>
<evidence type="ECO:0000313" key="7">
    <source>
        <dbReference type="Proteomes" id="UP000195402"/>
    </source>
</evidence>
<feature type="region of interest" description="Disordered" evidence="5">
    <location>
        <begin position="323"/>
        <end position="361"/>
    </location>
</feature>
<evidence type="ECO:0000256" key="1">
    <source>
        <dbReference type="ARBA" id="ARBA00023012"/>
    </source>
</evidence>
<keyword evidence="4" id="KW-0539">Nucleus</keyword>
<dbReference type="GO" id="GO:0000160">
    <property type="term" value="P:phosphorelay signal transduction system"/>
    <property type="evidence" value="ECO:0007669"/>
    <property type="project" value="UniProtKB-KW"/>
</dbReference>
<dbReference type="Gene3D" id="1.10.10.60">
    <property type="entry name" value="Homeodomain-like"/>
    <property type="match status" value="1"/>
</dbReference>
<dbReference type="OrthoDB" id="60033at2759"/>
<name>A0A200PW18_MACCD</name>
<gene>
    <name evidence="6" type="ORF">BVC80_9099g211</name>
</gene>
<evidence type="ECO:0000256" key="3">
    <source>
        <dbReference type="ARBA" id="ARBA00023163"/>
    </source>
</evidence>
<dbReference type="InterPro" id="IPR011006">
    <property type="entry name" value="CheY-like_superfamily"/>
</dbReference>
<sequence length="370" mass="40212">MTMSKITGGGGGATSNVSSDRRSKEESSCDGLVSAAESGLRALLIEGNKEEEEVSRARSIVFSSRLSKEESGYGVTSCSCPFDASSMLLEEEEYKFDFVVSALSFDMRNKDAYDHMLEQLSIKAGVPPITMSSDDSGSVVMKGVTRGAGGYLIKPIGMQAIQNICQHVAQKWRNELKHSGSIDGRGQHLKSSKIWSYQINCQFNAALLQLGVNEDSAEAVPEKILELMNAPELTLEDVASHLQETRLELEKMKRGQNVSIKAQAKLKAKAEVSVPRPKPPVMGPSDSVFHGMSIDDALCRPWGAYGWGFDFTSLQGNLSLSPSVCGHQGSSTSSQKNEKNSCDDMKKENERGNETGADLSSPLKRIKIFL</sequence>
<comment type="caution">
    <text evidence="6">The sequence shown here is derived from an EMBL/GenBank/DDBJ whole genome shotgun (WGS) entry which is preliminary data.</text>
</comment>
<accession>A0A200PW18</accession>
<dbReference type="InterPro" id="IPR009057">
    <property type="entry name" value="Homeodomain-like_sf"/>
</dbReference>
<organism evidence="6 7">
    <name type="scientific">Macleaya cordata</name>
    <name type="common">Five-seeded plume-poppy</name>
    <name type="synonym">Bocconia cordata</name>
    <dbReference type="NCBI Taxonomy" id="56857"/>
    <lineage>
        <taxon>Eukaryota</taxon>
        <taxon>Viridiplantae</taxon>
        <taxon>Streptophyta</taxon>
        <taxon>Embryophyta</taxon>
        <taxon>Tracheophyta</taxon>
        <taxon>Spermatophyta</taxon>
        <taxon>Magnoliopsida</taxon>
        <taxon>Ranunculales</taxon>
        <taxon>Papaveraceae</taxon>
        <taxon>Papaveroideae</taxon>
        <taxon>Macleaya</taxon>
    </lineage>
</organism>
<dbReference type="NCBIfam" id="TIGR01557">
    <property type="entry name" value="myb_SHAQKYF"/>
    <property type="match status" value="1"/>
</dbReference>
<dbReference type="Proteomes" id="UP000195402">
    <property type="component" value="Unassembled WGS sequence"/>
</dbReference>
<dbReference type="SUPFAM" id="SSF52172">
    <property type="entry name" value="CheY-like"/>
    <property type="match status" value="1"/>
</dbReference>
<feature type="compositionally biased region" description="Polar residues" evidence="5">
    <location>
        <begin position="323"/>
        <end position="335"/>
    </location>
</feature>
<dbReference type="PANTHER" id="PTHR43874:SF67">
    <property type="entry name" value="TWO-COMPONENT RESPONSE REGULATOR ARR2"/>
    <property type="match status" value="1"/>
</dbReference>
<dbReference type="InterPro" id="IPR006447">
    <property type="entry name" value="Myb_dom_plants"/>
</dbReference>
<dbReference type="AlphaFoldDB" id="A0A200PW18"/>
<dbReference type="STRING" id="56857.A0A200PW18"/>
<evidence type="ECO:0000256" key="5">
    <source>
        <dbReference type="SAM" id="MobiDB-lite"/>
    </source>
</evidence>
<reference evidence="6 7" key="1">
    <citation type="journal article" date="2017" name="Mol. Plant">
        <title>The Genome of Medicinal Plant Macleaya cordata Provides New Insights into Benzylisoquinoline Alkaloids Metabolism.</title>
        <authorList>
            <person name="Liu X."/>
            <person name="Liu Y."/>
            <person name="Huang P."/>
            <person name="Ma Y."/>
            <person name="Qing Z."/>
            <person name="Tang Q."/>
            <person name="Cao H."/>
            <person name="Cheng P."/>
            <person name="Zheng Y."/>
            <person name="Yuan Z."/>
            <person name="Zhou Y."/>
            <person name="Liu J."/>
            <person name="Tang Z."/>
            <person name="Zhuo Y."/>
            <person name="Zhang Y."/>
            <person name="Yu L."/>
            <person name="Huang J."/>
            <person name="Yang P."/>
            <person name="Peng Q."/>
            <person name="Zhang J."/>
            <person name="Jiang W."/>
            <person name="Zhang Z."/>
            <person name="Lin K."/>
            <person name="Ro D.K."/>
            <person name="Chen X."/>
            <person name="Xiong X."/>
            <person name="Shang Y."/>
            <person name="Huang S."/>
            <person name="Zeng J."/>
        </authorList>
    </citation>
    <scope>NUCLEOTIDE SEQUENCE [LARGE SCALE GENOMIC DNA]</scope>
    <source>
        <strain evidence="7">cv. BLH2017</strain>
        <tissue evidence="6">Root</tissue>
    </source>
</reference>
<evidence type="ECO:0000313" key="6">
    <source>
        <dbReference type="EMBL" id="OVA02402.1"/>
    </source>
</evidence>
<dbReference type="SUPFAM" id="SSF46689">
    <property type="entry name" value="Homeodomain-like"/>
    <property type="match status" value="1"/>
</dbReference>
<dbReference type="InParanoid" id="A0A200PW18"/>
<evidence type="ECO:0000256" key="2">
    <source>
        <dbReference type="ARBA" id="ARBA00023015"/>
    </source>
</evidence>
<evidence type="ECO:0000256" key="4">
    <source>
        <dbReference type="ARBA" id="ARBA00023242"/>
    </source>
</evidence>
<keyword evidence="3" id="KW-0804">Transcription</keyword>
<dbReference type="InterPro" id="IPR045279">
    <property type="entry name" value="ARR-like"/>
</dbReference>
<keyword evidence="1" id="KW-0902">Two-component regulatory system</keyword>
<dbReference type="PANTHER" id="PTHR43874">
    <property type="entry name" value="TWO-COMPONENT RESPONSE REGULATOR"/>
    <property type="match status" value="1"/>
</dbReference>
<feature type="compositionally biased region" description="Basic and acidic residues" evidence="5">
    <location>
        <begin position="336"/>
        <end position="353"/>
    </location>
</feature>
<keyword evidence="7" id="KW-1185">Reference proteome</keyword>